<evidence type="ECO:0000313" key="2">
    <source>
        <dbReference type="EMBL" id="KAJ4312834.1"/>
    </source>
</evidence>
<keyword evidence="3" id="KW-1185">Reference proteome</keyword>
<name>A0A9W8W5S0_9HYPO</name>
<evidence type="ECO:0000256" key="1">
    <source>
        <dbReference type="SAM" id="MobiDB-lite"/>
    </source>
</evidence>
<reference evidence="2" key="1">
    <citation type="submission" date="2022-10" db="EMBL/GenBank/DDBJ databases">
        <title>Tapping the CABI collections for fungal endophytes: first genome assemblies for Collariella, Neodidymelliopsis, Ascochyta clinopodiicola, Didymella pomorum, Didymosphaeria variabile, Neocosmospora piperis and Neocucurbitaria cava.</title>
        <authorList>
            <person name="Hill R."/>
        </authorList>
    </citation>
    <scope>NUCLEOTIDE SEQUENCE</scope>
    <source>
        <strain evidence="2">IMI 366586</strain>
    </source>
</reference>
<feature type="compositionally biased region" description="Basic and acidic residues" evidence="1">
    <location>
        <begin position="81"/>
        <end position="95"/>
    </location>
</feature>
<dbReference type="AlphaFoldDB" id="A0A9W8W5S0"/>
<gene>
    <name evidence="2" type="ORF">N0V84_009728</name>
</gene>
<dbReference type="Proteomes" id="UP001140502">
    <property type="component" value="Unassembled WGS sequence"/>
</dbReference>
<protein>
    <submittedName>
        <fullName evidence="2">Uncharacterized protein</fullName>
    </submittedName>
</protein>
<proteinExistence type="predicted"/>
<accession>A0A9W8W5S0</accession>
<comment type="caution">
    <text evidence="2">The sequence shown here is derived from an EMBL/GenBank/DDBJ whole genome shotgun (WGS) entry which is preliminary data.</text>
</comment>
<organism evidence="2 3">
    <name type="scientific">Fusarium piperis</name>
    <dbReference type="NCBI Taxonomy" id="1435070"/>
    <lineage>
        <taxon>Eukaryota</taxon>
        <taxon>Fungi</taxon>
        <taxon>Dikarya</taxon>
        <taxon>Ascomycota</taxon>
        <taxon>Pezizomycotina</taxon>
        <taxon>Sordariomycetes</taxon>
        <taxon>Hypocreomycetidae</taxon>
        <taxon>Hypocreales</taxon>
        <taxon>Nectriaceae</taxon>
        <taxon>Fusarium</taxon>
        <taxon>Fusarium solani species complex</taxon>
    </lineage>
</organism>
<dbReference type="EMBL" id="JAPEUR010000277">
    <property type="protein sequence ID" value="KAJ4312834.1"/>
    <property type="molecule type" value="Genomic_DNA"/>
</dbReference>
<feature type="region of interest" description="Disordered" evidence="1">
    <location>
        <begin position="73"/>
        <end position="95"/>
    </location>
</feature>
<evidence type="ECO:0000313" key="3">
    <source>
        <dbReference type="Proteomes" id="UP001140502"/>
    </source>
</evidence>
<sequence length="95" mass="10743">MAPQDATAAVLAWIPEAETPKTLTIAFATSQREEAKRTVIAIKARILSTKRHYNPEIRQLQKEKEDMVKALKKQLRTRSKTSAERSEGHRGNMKG</sequence>